<proteinExistence type="predicted"/>
<accession>A0A5P0J9Z8</accession>
<dbReference type="EMBL" id="RYCF01000048">
    <property type="protein sequence ID" value="MQK25596.1"/>
    <property type="molecule type" value="Genomic_DNA"/>
</dbReference>
<dbReference type="RefSeq" id="WP_063501791.1">
    <property type="nucleotide sequence ID" value="NZ_AP023427.1"/>
</dbReference>
<organism evidence="1 2">
    <name type="scientific">Escherichia coli</name>
    <dbReference type="NCBI Taxonomy" id="562"/>
    <lineage>
        <taxon>Bacteria</taxon>
        <taxon>Pseudomonadati</taxon>
        <taxon>Pseudomonadota</taxon>
        <taxon>Gammaproteobacteria</taxon>
        <taxon>Enterobacterales</taxon>
        <taxon>Enterobacteriaceae</taxon>
        <taxon>Escherichia</taxon>
    </lineage>
</organism>
<dbReference type="AlphaFoldDB" id="A0A5P0J9Z8"/>
<sequence>MTEKNTVTLSKPIIRDGNEITTITITDEVKQAGSLRGLRLVNVMNMDVDSISTLLTRCTSPRLKQAEIATMATTDFVVCCEVLTPFLAPPEPGMKNETETESE</sequence>
<name>A0A5P0J9Z8_ECOLX</name>
<reference evidence="1 2" key="1">
    <citation type="journal article" date="2019" name="Environ. Health Perspect.">
        <title>Inter-host Transmission of Carbapenemase-Producing Escherichia coli among Humans and Backyard Animals.</title>
        <authorList>
            <person name="Li J."/>
            <person name="Bi Z."/>
            <person name="Ma S."/>
            <person name="Chen B."/>
            <person name="Cai C."/>
            <person name="He J."/>
            <person name="Schwarz S."/>
            <person name="Sun C."/>
            <person name="Zhou Y."/>
            <person name="Yin J."/>
            <person name="Hulth A."/>
            <person name="Wang Y."/>
            <person name="Shen Z."/>
            <person name="Wang S."/>
            <person name="Wu C."/>
            <person name="Nilsson L.E."/>
            <person name="Walsh T.R."/>
            <person name="Borjesson S."/>
            <person name="Shen J."/>
            <person name="Sun Q."/>
            <person name="Wang Y."/>
        </authorList>
    </citation>
    <scope>NUCLEOTIDE SEQUENCE [LARGE SCALE GENOMIC DNA]</scope>
    <source>
        <strain evidence="1 2">A016f</strain>
    </source>
</reference>
<gene>
    <name evidence="1" type="ORF">EIZ93_14990</name>
</gene>
<dbReference type="InterPro" id="IPR019289">
    <property type="entry name" value="Phage_tail_E/E"/>
</dbReference>
<evidence type="ECO:0000313" key="1">
    <source>
        <dbReference type="EMBL" id="MQK25596.1"/>
    </source>
</evidence>
<dbReference type="Pfam" id="PF10109">
    <property type="entry name" value="Phage_TAC_7"/>
    <property type="match status" value="1"/>
</dbReference>
<protein>
    <submittedName>
        <fullName evidence="1">Phage tail assembly protein</fullName>
    </submittedName>
</protein>
<evidence type="ECO:0000313" key="2">
    <source>
        <dbReference type="Proteomes" id="UP000359125"/>
    </source>
</evidence>
<comment type="caution">
    <text evidence="1">The sequence shown here is derived from an EMBL/GenBank/DDBJ whole genome shotgun (WGS) entry which is preliminary data.</text>
</comment>
<dbReference type="Proteomes" id="UP000359125">
    <property type="component" value="Unassembled WGS sequence"/>
</dbReference>